<evidence type="ECO:0000313" key="34">
    <source>
        <dbReference type="EMBL" id="ECC1555913.1"/>
    </source>
</evidence>
<dbReference type="EMBL" id="AABBYJ010000006">
    <property type="protein sequence ID" value="EAG4331698.1"/>
    <property type="molecule type" value="Genomic_DNA"/>
</dbReference>
<dbReference type="Proteomes" id="UP000533021">
    <property type="component" value="Unassembled WGS sequence"/>
</dbReference>
<evidence type="ECO:0000313" key="16">
    <source>
        <dbReference type="EMBL" id="EAG0867784.1"/>
    </source>
</evidence>
<keyword evidence="3" id="KW-0732">Signal</keyword>
<reference evidence="83 84" key="3">
    <citation type="journal article" date="2018" name="Genome Biol.">
        <title>SKESA: strategic k-mer extension for scrupulous assemblies.</title>
        <authorList>
            <person name="Souvorov A."/>
            <person name="Agarwala R."/>
            <person name="Lipman D.J."/>
        </authorList>
    </citation>
    <scope>NUCLEOTIDE SEQUENCE [LARGE SCALE GENOMIC DNA]</scope>
    <source>
        <strain evidence="43">2017-325981-023-01</strain>
        <strain evidence="39 86">CFIAFB20100120</strain>
        <strain evidence="41">CFIAFB20170037</strain>
        <strain evidence="40 83">CFIAFB20170045</strain>
        <strain evidence="42 85">DMG1500109</strain>
    </source>
</reference>
<dbReference type="Proteomes" id="UP000843503">
    <property type="component" value="Unassembled WGS sequence"/>
</dbReference>
<dbReference type="EMBL" id="AAAREG010000007">
    <property type="protein sequence ID" value="EAE2354672.1"/>
    <property type="molecule type" value="Genomic_DNA"/>
</dbReference>
<evidence type="ECO:0000313" key="24">
    <source>
        <dbReference type="EMBL" id="EAG6167868.1"/>
    </source>
</evidence>
<evidence type="ECO:0000313" key="48">
    <source>
        <dbReference type="Proteomes" id="UP000272537"/>
    </source>
</evidence>
<dbReference type="EMBL" id="AABGHY010000006">
    <property type="protein sequence ID" value="EAH3294650.1"/>
    <property type="molecule type" value="Genomic_DNA"/>
</dbReference>
<evidence type="ECO:0000313" key="85">
    <source>
        <dbReference type="Proteomes" id="UP000843775"/>
    </source>
</evidence>
<evidence type="ECO:0000313" key="5">
    <source>
        <dbReference type="EMBL" id="EAC4551405.1"/>
    </source>
</evidence>
<dbReference type="Proteomes" id="UP000423131">
    <property type="component" value="Unassembled WGS sequence"/>
</dbReference>
<evidence type="ECO:0000313" key="36">
    <source>
        <dbReference type="EMBL" id="EDN7713599.1"/>
    </source>
</evidence>
<evidence type="ECO:0000313" key="39">
    <source>
        <dbReference type="EMBL" id="HAB8555785.1"/>
    </source>
</evidence>
<reference evidence="39" key="8">
    <citation type="submission" date="2020-01" db="EMBL/GenBank/DDBJ databases">
        <authorList>
            <consortium name="NCBI Pathogen Detection Project"/>
        </authorList>
    </citation>
    <scope>NUCLEOTIDE SEQUENCE</scope>
    <source>
        <strain evidence="43">2017-325981-023-01</strain>
        <strain evidence="39">CFIAFB20100120</strain>
        <strain evidence="41">CFIAFB20170037</strain>
        <strain evidence="40">CFIAFB20170045</strain>
        <strain evidence="42">DMG1500109</strain>
    </source>
</reference>
<evidence type="ECO:0000313" key="44">
    <source>
        <dbReference type="EMBL" id="NYA00679.1"/>
    </source>
</evidence>
<dbReference type="EMBL" id="MJTJ01000023">
    <property type="protein sequence ID" value="OET47803.1"/>
    <property type="molecule type" value="Genomic_DNA"/>
</dbReference>
<dbReference type="Pfam" id="PF06458">
    <property type="entry name" value="MucBP"/>
    <property type="match status" value="2"/>
</dbReference>
<evidence type="ECO:0000313" key="66">
    <source>
        <dbReference type="Proteomes" id="UP000423131"/>
    </source>
</evidence>
<evidence type="ECO:0000313" key="81">
    <source>
        <dbReference type="Proteomes" id="UP000549379"/>
    </source>
</evidence>
<dbReference type="Proteomes" id="UP000389283">
    <property type="component" value="Unassembled WGS sequence"/>
</dbReference>
<dbReference type="EMBL" id="DAAJCS010000002">
    <property type="protein sequence ID" value="HAC0011976.1"/>
    <property type="molecule type" value="Genomic_DNA"/>
</dbReference>
<accession>A0A0B8R2M0</accession>
<dbReference type="EMBL" id="DAAJFY010000001">
    <property type="protein sequence ID" value="HAC0274255.1"/>
    <property type="molecule type" value="Genomic_DNA"/>
</dbReference>
<evidence type="ECO:0000313" key="53">
    <source>
        <dbReference type="Proteomes" id="UP000344343"/>
    </source>
</evidence>
<evidence type="ECO:0000313" key="72">
    <source>
        <dbReference type="Proteomes" id="UP000525850"/>
    </source>
</evidence>
<dbReference type="Proteomes" id="UP000398321">
    <property type="component" value="Unassembled WGS sequence"/>
</dbReference>
<evidence type="ECO:0000313" key="12">
    <source>
        <dbReference type="EMBL" id="EAD5773516.1"/>
    </source>
</evidence>
<dbReference type="Proteomes" id="UP000344343">
    <property type="component" value="Unassembled WGS sequence"/>
</dbReference>
<reference evidence="75 76" key="6">
    <citation type="submission" date="2019-04" db="EMBL/GenBank/DDBJ databases">
        <authorList>
            <person name="Ashton P.M."/>
            <person name="Dallman T."/>
            <person name="Nair S."/>
            <person name="De Pinna E."/>
            <person name="Peters T."/>
            <person name="Grant K."/>
        </authorList>
    </citation>
    <scope>NUCLEOTIDE SEQUENCE [LARGE SCALE GENOMIC DNA]</scope>
    <source>
        <strain evidence="27 76">282333</strain>
        <strain evidence="28 75">282352</strain>
        <strain evidence="26 79">289003</strain>
        <strain evidence="15">RL15000286</strain>
    </source>
</reference>
<evidence type="ECO:0000313" key="25">
    <source>
        <dbReference type="EMBL" id="EAG6990451.1"/>
    </source>
</evidence>
<reference evidence="62 63" key="7">
    <citation type="submission" date="2019-07" db="EMBL/GenBank/DDBJ databases">
        <authorList>
            <consortium name="GenomeTrakr: Next Generation Sequencing Network for Food Pathogen Tracability"/>
        </authorList>
    </citation>
    <scope>NUCLEOTIDE SEQUENCE [LARGE SCALE GENOMIC DNA]</scope>
    <source>
        <strain evidence="21 81">10B02965A-1</strain>
        <strain evidence="8 60">CFSAN008042</strain>
        <strain evidence="23 74">CFSAN063727</strain>
        <strain evidence="36 67">CFSAN102901</strain>
        <strain evidence="6 59">FDA00007096</strain>
        <strain evidence="10 64">FDA00008584</strain>
        <strain evidence="19">FDA00011243</strain>
        <strain evidence="7 49">FDA00013332</strain>
        <strain evidence="13 53">FDA00013853</strain>
        <strain evidence="32 66">FDA00014336</strain>
        <strain evidence="34 62">FDA00014370</strain>
        <strain evidence="33 63">FDA00014392</strain>
        <strain evidence="38">FDA00015054</strain>
        <strain evidence="22 77">FDA1005580-S054-001</strain>
        <strain evidence="70">FDA1090798-S029-001</strain>
        <strain evidence="71">FDA956581-098-004</strain>
        <strain evidence="20 72">FDA960927-006-004</strain>
        <strain evidence="24 82">FLAG-38921</strain>
        <strain evidence="18 51">FLAG-54356</strain>
        <strain evidence="12 61">FSIS31901579</strain>
        <strain evidence="29 73">LS1344</strain>
        <strain evidence="37 68">OSF101448</strain>
        <strain evidence="11 54">VA-WGS-00405</strain>
    </source>
</reference>
<dbReference type="EMBL" id="AABBAW010000001">
    <property type="protein sequence ID" value="EAG2514271.1"/>
    <property type="molecule type" value="Genomic_DNA"/>
</dbReference>
<dbReference type="Proteomes" id="UP000478682">
    <property type="component" value="Unassembled WGS sequence"/>
</dbReference>
<reference evidence="45 87" key="1">
    <citation type="submission" date="2016-09" db="EMBL/GenBank/DDBJ databases">
        <title>100K Listeria isolates.</title>
        <authorList>
            <person name="Chen P."/>
            <person name="Weimer B.C."/>
            <person name="Kong N."/>
            <person name="Huang B."/>
        </authorList>
    </citation>
    <scope>NUCLEOTIDE SEQUENCE [LARGE SCALE GENOMIC DNA]</scope>
    <source>
        <strain evidence="45 87">BCW_2383</strain>
    </source>
</reference>
<evidence type="ECO:0000313" key="21">
    <source>
        <dbReference type="EMBL" id="EAG2998512.1"/>
    </source>
</evidence>
<dbReference type="Proteomes" id="UP000481141">
    <property type="component" value="Unassembled WGS sequence"/>
</dbReference>
<evidence type="ECO:0000313" key="17">
    <source>
        <dbReference type="EMBL" id="EAG1892089.1"/>
    </source>
</evidence>
<evidence type="ECO:0000313" key="77">
    <source>
        <dbReference type="Proteomes" id="UP000540117"/>
    </source>
</evidence>
<evidence type="ECO:0000313" key="43">
    <source>
        <dbReference type="EMBL" id="HAJ9592076.1"/>
    </source>
</evidence>
<dbReference type="Proteomes" id="UP000331186">
    <property type="component" value="Unassembled WGS sequence"/>
</dbReference>
<evidence type="ECO:0000313" key="19">
    <source>
        <dbReference type="EMBL" id="EAG2245989.1"/>
    </source>
</evidence>
<dbReference type="Proteomes" id="UP000358545">
    <property type="component" value="Unassembled WGS sequence"/>
</dbReference>
<evidence type="ECO:0000313" key="37">
    <source>
        <dbReference type="EMBL" id="EDN9837194.1"/>
    </source>
</evidence>
<dbReference type="EMBL" id="AAAJKI010000060">
    <property type="protein sequence ID" value="EAC6549602.1"/>
    <property type="molecule type" value="Genomic_DNA"/>
</dbReference>
<dbReference type="EMBL" id="AANDSR010000007">
    <property type="protein sequence ID" value="EDN9837194.1"/>
    <property type="molecule type" value="Genomic_DNA"/>
</dbReference>
<dbReference type="EMBL" id="AABAGT010000016">
    <property type="protein sequence ID" value="EAG0867784.1"/>
    <property type="molecule type" value="Genomic_DNA"/>
</dbReference>
<dbReference type="EMBL" id="AAASLB010000001">
    <property type="protein sequence ID" value="EAE4940540.1"/>
    <property type="molecule type" value="Genomic_DNA"/>
</dbReference>
<dbReference type="EMBL" id="AAAJWF010000001">
    <property type="protein sequence ID" value="EAC7479167.1"/>
    <property type="molecule type" value="Genomic_DNA"/>
</dbReference>
<evidence type="ECO:0000313" key="15">
    <source>
        <dbReference type="EMBL" id="EAE4940540.1"/>
    </source>
</evidence>
<protein>
    <submittedName>
        <fullName evidence="33">Cell surface protein</fullName>
    </submittedName>
    <submittedName>
        <fullName evidence="47">Internalin-J</fullName>
    </submittedName>
    <submittedName>
        <fullName evidence="35">MucBP domain-containing protein</fullName>
    </submittedName>
</protein>
<dbReference type="Proteomes" id="UP000844415">
    <property type="component" value="Unassembled WGS sequence"/>
</dbReference>
<evidence type="ECO:0000313" key="49">
    <source>
        <dbReference type="Proteomes" id="UP000331186"/>
    </source>
</evidence>
<evidence type="ECO:0000313" key="20">
    <source>
        <dbReference type="EMBL" id="EAG2514271.1"/>
    </source>
</evidence>
<dbReference type="EMBL" id="AAHZFY010000023">
    <property type="protein sequence ID" value="ECB9514118.1"/>
    <property type="molecule type" value="Genomic_DNA"/>
</dbReference>
<evidence type="ECO:0000313" key="86">
    <source>
        <dbReference type="Proteomes" id="UP000844415"/>
    </source>
</evidence>
<evidence type="ECO:0000313" key="56">
    <source>
        <dbReference type="Proteomes" id="UP000354255"/>
    </source>
</evidence>
<evidence type="ECO:0000313" key="31">
    <source>
        <dbReference type="EMBL" id="EAK9317266.1"/>
    </source>
</evidence>
<dbReference type="KEGG" id="lmok:CQ02_03110"/>
<evidence type="ECO:0000313" key="67">
    <source>
        <dbReference type="Proteomes" id="UP000455569"/>
    </source>
</evidence>
<evidence type="ECO:0000313" key="62">
    <source>
        <dbReference type="Proteomes" id="UP000389283"/>
    </source>
</evidence>
<evidence type="ECO:0000313" key="8">
    <source>
        <dbReference type="EMBL" id="EAC7479167.1"/>
    </source>
</evidence>
<dbReference type="Proteomes" id="UP000403352">
    <property type="component" value="Unassembled WGS sequence"/>
</dbReference>
<dbReference type="Proteomes" id="UP000455569">
    <property type="component" value="Unassembled WGS sequence"/>
</dbReference>
<dbReference type="EMBL" id="AAAKQF010000005">
    <property type="protein sequence ID" value="EAC9040413.1"/>
    <property type="molecule type" value="Genomic_DNA"/>
</dbReference>
<dbReference type="Proteomes" id="UP000376505">
    <property type="component" value="Unassembled WGS sequence"/>
</dbReference>
<dbReference type="Proteomes" id="UP000544530">
    <property type="component" value="Unassembled WGS sequence"/>
</dbReference>
<evidence type="ECO:0000313" key="70">
    <source>
        <dbReference type="Proteomes" id="UP000478704"/>
    </source>
</evidence>
<evidence type="ECO:0000313" key="79">
    <source>
        <dbReference type="Proteomes" id="UP000546397"/>
    </source>
</evidence>
<evidence type="ECO:0000313" key="71">
    <source>
        <dbReference type="Proteomes" id="UP000481141"/>
    </source>
</evidence>
<evidence type="ECO:0000313" key="7">
    <source>
        <dbReference type="EMBL" id="EAC6549602.1"/>
    </source>
</evidence>
<evidence type="ECO:0000313" key="42">
    <source>
        <dbReference type="EMBL" id="HAC1755429.1"/>
    </source>
</evidence>
<dbReference type="RefSeq" id="WP_003740459.1">
    <property type="nucleotide sequence ID" value="NC_021824.1"/>
</dbReference>
<dbReference type="Proteomes" id="UP000566721">
    <property type="component" value="Unassembled WGS sequence"/>
</dbReference>
<evidence type="ECO:0000313" key="22">
    <source>
        <dbReference type="EMBL" id="EAG4331698.1"/>
    </source>
</evidence>
<dbReference type="Proteomes" id="UP000528151">
    <property type="component" value="Unassembled WGS sequence"/>
</dbReference>
<evidence type="ECO:0000313" key="64">
    <source>
        <dbReference type="Proteomes" id="UP000403352"/>
    </source>
</evidence>
<dbReference type="Proteomes" id="UP000546397">
    <property type="component" value="Unassembled WGS sequence"/>
</dbReference>
<evidence type="ECO:0000256" key="1">
    <source>
        <dbReference type="ARBA" id="ARBA00022737"/>
    </source>
</evidence>
<dbReference type="EMBL" id="AAANYR010000009">
    <property type="protein sequence ID" value="EAD5787710.1"/>
    <property type="molecule type" value="Genomic_DNA"/>
</dbReference>
<dbReference type="Proteomes" id="UP000345329">
    <property type="component" value="Unassembled WGS sequence"/>
</dbReference>
<dbReference type="Proteomes" id="UP000852906">
    <property type="component" value="Unassembled WGS sequence"/>
</dbReference>
<dbReference type="EMBL" id="AABGUK010000001">
    <property type="protein sequence ID" value="EAH4241081.1"/>
    <property type="molecule type" value="Genomic_DNA"/>
</dbReference>
<dbReference type="EMBL" id="AABATR010000001">
    <property type="protein sequence ID" value="EAG1892089.1"/>
    <property type="molecule type" value="Genomic_DNA"/>
</dbReference>
<dbReference type="EMBL" id="DAAJZA010000007">
    <property type="protein sequence ID" value="HAC1755429.1"/>
    <property type="molecule type" value="Genomic_DNA"/>
</dbReference>
<dbReference type="Proteomes" id="UP000478704">
    <property type="component" value="Unassembled WGS sequence"/>
</dbReference>
<dbReference type="Proteomes" id="UP000527632">
    <property type="component" value="Unassembled WGS sequence"/>
</dbReference>
<dbReference type="Proteomes" id="UP000410967">
    <property type="component" value="Unassembled WGS sequence"/>
</dbReference>
<dbReference type="Proteomes" id="UP000350032">
    <property type="component" value="Unassembled WGS sequence"/>
</dbReference>
<dbReference type="EMBL" id="AABBZO010000008">
    <property type="protein sequence ID" value="EAG4462269.1"/>
    <property type="molecule type" value="Genomic_DNA"/>
</dbReference>
<reference evidence="47 48" key="2">
    <citation type="journal article" date="2018" name="BMC Genomics">
        <title>Genes significantly associated with lineage II food isolates of Listeria monocytogenes.</title>
        <authorList>
            <person name="Pirone-Davies C."/>
            <person name="Chen Y."/>
            <person name="Pightling A."/>
            <person name="Ryan G."/>
            <person name="Wang Y."/>
            <person name="Yao K."/>
            <person name="Hoffmann M."/>
            <person name="Allard M.W."/>
        </authorList>
    </citation>
    <scope>NUCLEOTIDE SEQUENCE [LARGE SCALE GENOMIC DNA]</scope>
    <source>
        <strain evidence="47 48">PNUSAL000550</strain>
    </source>
</reference>
<evidence type="ECO:0000313" key="38">
    <source>
        <dbReference type="EMBL" id="EDP8514430.1"/>
    </source>
</evidence>
<evidence type="ECO:0000313" key="11">
    <source>
        <dbReference type="EMBL" id="EAD3791858.1"/>
    </source>
</evidence>
<evidence type="ECO:0000259" key="4">
    <source>
        <dbReference type="Pfam" id="PF06458"/>
    </source>
</evidence>
<evidence type="ECO:0000313" key="55">
    <source>
        <dbReference type="Proteomes" id="UP000350032"/>
    </source>
</evidence>
<evidence type="ECO:0000313" key="54">
    <source>
        <dbReference type="Proteomes" id="UP000345329"/>
    </source>
</evidence>
<dbReference type="EMBL" id="DABJAN010000001">
    <property type="protein sequence ID" value="HAJ9592076.1"/>
    <property type="molecule type" value="Genomic_DNA"/>
</dbReference>
<dbReference type="EMBL" id="AAALRN010000001">
    <property type="protein sequence ID" value="EAD1184163.1"/>
    <property type="molecule type" value="Genomic_DNA"/>
</dbReference>
<dbReference type="Proteomes" id="UP000843775">
    <property type="component" value="Unassembled WGS sequence"/>
</dbReference>
<dbReference type="EMBL" id="AABAYG010000005">
    <property type="protein sequence ID" value="EAG2245989.1"/>
    <property type="molecule type" value="Genomic_DNA"/>
</dbReference>
<evidence type="ECO:0000313" key="61">
    <source>
        <dbReference type="Proteomes" id="UP000376505"/>
    </source>
</evidence>
<evidence type="ECO:0000313" key="68">
    <source>
        <dbReference type="Proteomes" id="UP000467347"/>
    </source>
</evidence>
<evidence type="ECO:0000313" key="74">
    <source>
        <dbReference type="Proteomes" id="UP000528151"/>
    </source>
</evidence>
<dbReference type="Proteomes" id="UP000272537">
    <property type="component" value="Unassembled WGS sequence"/>
</dbReference>
<dbReference type="Proteomes" id="UP000842809">
    <property type="component" value="Unassembled WGS sequence"/>
</dbReference>
<dbReference type="EMBL" id="AANPAU010000006">
    <property type="protein sequence ID" value="EDP8514430.1"/>
    <property type="molecule type" value="Genomic_DNA"/>
</dbReference>
<evidence type="ECO:0000313" key="27">
    <source>
        <dbReference type="EMBL" id="EAH2282451.1"/>
    </source>
</evidence>
<evidence type="ECO:0000313" key="46">
    <source>
        <dbReference type="EMBL" id="OET48606.1"/>
    </source>
</evidence>
<evidence type="ECO:0000313" key="84">
    <source>
        <dbReference type="Proteomes" id="UP000843503"/>
    </source>
</evidence>
<dbReference type="Proteomes" id="UP000337746">
    <property type="component" value="Unassembled WGS sequence"/>
</dbReference>
<dbReference type="EMBL" id="AABBHO010000064">
    <property type="protein sequence ID" value="EAG2998512.1"/>
    <property type="molecule type" value="Genomic_DNA"/>
</dbReference>
<dbReference type="Proteomes" id="UP000549379">
    <property type="component" value="Unassembled WGS sequence"/>
</dbReference>
<sequence>MKKKYILCLFAVMLFCTGFLFGNSQVDAAETDTSNVTYKYIDISTLTETQKNSIIKGKPNETLTNDYENYSFVYQKNTSGPTTNTDNTSDNNKDQNGTLLKAGDVGPNIYLVILGFILLGSGIGLLTLKKRHAKQLLVFLLVLGGSSLLVGSIVQATENSNLKTQESQTVVKGTKETKQPESIAGYTYVGYIHTSKNNTAPPVEKGIVTVNYQDEQGNSVAATETLEGDIGKPYQTSMKNIEGYTWKEVKGEATGTFTEKAQVVTYVYQKVSVATVTVRYLDQDGKPIHEPQTISGNVGEPYDASTDKYKLQIDGYVLDTTKLPNNANGTFTNQATQVTYIYTKEAQDVTITIKFVDNNGNPFVLTDLTTYKNGDLVPVYPNLDQYHMRLNYNQQIYSQGEAVSDIVLSAKEGETYSLPERMTFNIIDDKGNEIPYVISQNPDFSSSGIEKWENYRSIPANHEGTLTGENVVVTYQIFVYGVMIPAP</sequence>
<dbReference type="EMBL" id="AACJYH010000001">
    <property type="protein sequence ID" value="EAK8896292.1"/>
    <property type="molecule type" value="Genomic_DNA"/>
</dbReference>
<evidence type="ECO:0000313" key="50">
    <source>
        <dbReference type="Proteomes" id="UP000336166"/>
    </source>
</evidence>
<dbReference type="Proteomes" id="UP000525850">
    <property type="component" value="Unassembled WGS sequence"/>
</dbReference>
<evidence type="ECO:0000313" key="82">
    <source>
        <dbReference type="Proteomes" id="UP000566721"/>
    </source>
</evidence>
<evidence type="ECO:0000313" key="40">
    <source>
        <dbReference type="EMBL" id="HAC0011976.1"/>
    </source>
</evidence>
<evidence type="ECO:0000313" key="52">
    <source>
        <dbReference type="Proteomes" id="UP000339309"/>
    </source>
</evidence>
<evidence type="ECO:0000313" key="83">
    <source>
        <dbReference type="Proteomes" id="UP000841146"/>
    </source>
</evidence>
<dbReference type="EMBL" id="AAANYN010000004">
    <property type="protein sequence ID" value="EAD5773516.1"/>
    <property type="molecule type" value="Genomic_DNA"/>
</dbReference>
<dbReference type="EMBL" id="AAAMZD010000001">
    <property type="protein sequence ID" value="EAD3791858.1"/>
    <property type="molecule type" value="Genomic_DNA"/>
</dbReference>
<evidence type="ECO:0000313" key="33">
    <source>
        <dbReference type="EMBL" id="ECB9514118.1"/>
    </source>
</evidence>
<evidence type="ECO:0000313" key="60">
    <source>
        <dbReference type="Proteomes" id="UP000368512"/>
    </source>
</evidence>
<evidence type="ECO:0000313" key="10">
    <source>
        <dbReference type="EMBL" id="EAD1184163.1"/>
    </source>
</evidence>
<dbReference type="EMBL" id="MJTJ01000019">
    <property type="protein sequence ID" value="OET48606.1"/>
    <property type="molecule type" value="Genomic_DNA"/>
</dbReference>
<evidence type="ECO:0000313" key="78">
    <source>
        <dbReference type="Proteomes" id="UP000544530"/>
    </source>
</evidence>
<reference evidence="65 80" key="5">
    <citation type="submission" date="2019-04" db="EMBL/GenBank/DDBJ databases">
        <authorList>
            <consortium name="GenomeTrakr network: Whole genome sequencing for foodborne pathogen traceback"/>
        </authorList>
    </citation>
    <scope>NUCLEOTIDE SEQUENCE [LARGE SCALE GENOMIC DNA]</scope>
    <source>
        <strain evidence="25 80">CFSAN004300</strain>
        <strain evidence="35 58">FLAG-55987</strain>
        <strain evidence="31 65">PHLUSALM00088</strain>
    </source>
</reference>
<dbReference type="Proteomes" id="UP000540117">
    <property type="component" value="Unassembled WGS sequence"/>
</dbReference>
<dbReference type="EMBL" id="AABAWE010000001">
    <property type="protein sequence ID" value="EAG2086182.1"/>
    <property type="molecule type" value="Genomic_DNA"/>
</dbReference>
<gene>
    <name evidence="47" type="primary">inlj_5</name>
    <name evidence="16" type="ORF">A8L61_10900</name>
    <name evidence="25" type="ORF">AB917_07605</name>
    <name evidence="5" type="ORF">ABZ57_02780</name>
    <name evidence="46" type="ORF">AJL21_10060</name>
    <name evidence="45" type="ORF">AJL21_15075</name>
    <name evidence="6" type="ORF">ARY78_11385</name>
    <name evidence="20" type="ORF">B1N52_03790</name>
    <name evidence="19" type="ORF">B1S26_11305</name>
    <name evidence="21" type="ORF">B5K54_14550</name>
    <name evidence="17" type="ORF">BB997_00535</name>
    <name evidence="18" type="ORF">BCZ21_02845</name>
    <name evidence="23" type="ORF">CA369_08225</name>
    <name evidence="22" type="ORF">CAV64_10665</name>
    <name evidence="27" type="ORF">D4920_10240</name>
    <name evidence="26" type="ORF">D4B11_02935</name>
    <name evidence="28" type="ORF">D5N24_09595</name>
    <name evidence="30" type="ORF">D7104_01115</name>
    <name evidence="24" type="ORF">DCT16_00530</name>
    <name evidence="8" type="ORF">DQ70_00535</name>
    <name evidence="7" type="ORF">DU018_14680</name>
    <name evidence="47" type="ORF">DYZ80_00657</name>
    <name evidence="15" type="ORF">E1W56_00570</name>
    <name evidence="29" type="ORF">E5F58_03590</name>
    <name evidence="13" type="ORF">EX365_14180</name>
    <name evidence="12" type="ORF">EXZ73_04335</name>
    <name evidence="35" type="ORF">F6436_12630</name>
    <name evidence="31" type="ORF">FA835_09145</name>
    <name evidence="33" type="ORF">FLQ97_10245</name>
    <name evidence="32" type="ORF">FLR03_02225</name>
    <name evidence="34" type="ORF">FNX40_03725</name>
    <name evidence="38" type="ORF">G3O21_001854</name>
    <name evidence="42" type="ORF">GI949_10680</name>
    <name evidence="37" type="ORF">GJW51_11045</name>
    <name evidence="36" type="ORF">GQG13_00515</name>
    <name evidence="39" type="ORF">GYS09_00600</name>
    <name evidence="40" type="ORF">GYX23_03075</name>
    <name evidence="41" type="ORF">GYY14_02605</name>
    <name evidence="43" type="ORF">HQN34_000241</name>
    <name evidence="44" type="ORF">HZJ64_02450</name>
    <name evidence="9" type="ORF">KV70_09360</name>
    <name evidence="10" type="ORF">QD52_03585</name>
    <name evidence="11" type="ORF">UI29_03600</name>
    <name evidence="14" type="ORF">Y261_09970</name>
</gene>
<evidence type="ECO:0000313" key="65">
    <source>
        <dbReference type="Proteomes" id="UP000410967"/>
    </source>
</evidence>
<dbReference type="Proteomes" id="UP000354255">
    <property type="component" value="Unassembled WGS sequence"/>
</dbReference>
<evidence type="ECO:0000313" key="45">
    <source>
        <dbReference type="EMBL" id="OET47803.1"/>
    </source>
</evidence>
<dbReference type="EMBL" id="AABCVX010000001">
    <property type="protein sequence ID" value="EAG6167868.1"/>
    <property type="molecule type" value="Genomic_DNA"/>
</dbReference>
<dbReference type="EMBL" id="AABEMN010000003">
    <property type="protein sequence ID" value="EAG9518713.1"/>
    <property type="molecule type" value="Genomic_DNA"/>
</dbReference>
<feature type="transmembrane region" description="Helical" evidence="2">
    <location>
        <begin position="109"/>
        <end position="128"/>
    </location>
</feature>
<dbReference type="EMBL" id="AAIAJJ010000002">
    <property type="protein sequence ID" value="ECC1555913.1"/>
    <property type="molecule type" value="Genomic_DNA"/>
</dbReference>
<evidence type="ECO:0000313" key="23">
    <source>
        <dbReference type="EMBL" id="EAG4462269.1"/>
    </source>
</evidence>
<evidence type="ECO:0000313" key="51">
    <source>
        <dbReference type="Proteomes" id="UP000337746"/>
    </source>
</evidence>
<dbReference type="KEGG" id="lmv:Y193_12855"/>
<dbReference type="InterPro" id="IPR009459">
    <property type="entry name" value="MucBP_dom"/>
</dbReference>
<dbReference type="EMBL" id="AACKDQ010000018">
    <property type="protein sequence ID" value="EAK9317266.1"/>
    <property type="molecule type" value="Genomic_DNA"/>
</dbReference>
<evidence type="ECO:0000313" key="87">
    <source>
        <dbReference type="Proteomes" id="UP000852906"/>
    </source>
</evidence>
<dbReference type="EMBL" id="AABFVG010000006">
    <property type="protein sequence ID" value="EAH2282451.1"/>
    <property type="molecule type" value="Genomic_DNA"/>
</dbReference>
<evidence type="ECO:0000313" key="63">
    <source>
        <dbReference type="Proteomes" id="UP000398321"/>
    </source>
</evidence>
<dbReference type="EMBL" id="DAAIJL010000001">
    <property type="protein sequence ID" value="HAB8555785.1"/>
    <property type="molecule type" value="Genomic_DNA"/>
</dbReference>
<dbReference type="OMA" id="YLLPERM"/>
<evidence type="ECO:0000313" key="29">
    <source>
        <dbReference type="EMBL" id="EAH4241081.1"/>
    </source>
</evidence>
<evidence type="ECO:0000313" key="58">
    <source>
        <dbReference type="Proteomes" id="UP000364988"/>
    </source>
</evidence>
<evidence type="ECO:0000313" key="69">
    <source>
        <dbReference type="Proteomes" id="UP000478682"/>
    </source>
</evidence>
<dbReference type="Proteomes" id="UP000364988">
    <property type="component" value="Unassembled WGS sequence"/>
</dbReference>
<evidence type="ECO:0000313" key="35">
    <source>
        <dbReference type="EMBL" id="ECY6545180.1"/>
    </source>
</evidence>
<dbReference type="Proteomes" id="UP000548278">
    <property type="component" value="Unassembled WGS sequence"/>
</dbReference>
<evidence type="ECO:0000313" key="28">
    <source>
        <dbReference type="EMBL" id="EAH3294650.1"/>
    </source>
</evidence>
<proteinExistence type="predicted"/>
<dbReference type="Proteomes" id="UP000393182">
    <property type="component" value="Unassembled WGS sequence"/>
</dbReference>
<evidence type="ECO:0000256" key="2">
    <source>
        <dbReference type="SAM" id="Phobius"/>
    </source>
</evidence>
<dbReference type="EMBL" id="AAAIXK010000006">
    <property type="protein sequence ID" value="EAC5551031.1"/>
    <property type="molecule type" value="Genomic_DNA"/>
</dbReference>
<keyword evidence="2" id="KW-0812">Transmembrane</keyword>
<evidence type="ECO:0000313" key="80">
    <source>
        <dbReference type="Proteomes" id="UP000548278"/>
    </source>
</evidence>
<keyword evidence="2" id="KW-1133">Transmembrane helix</keyword>
<dbReference type="Proteomes" id="UP000368512">
    <property type="component" value="Unassembled WGS sequence"/>
</dbReference>
<evidence type="ECO:0000313" key="30">
    <source>
        <dbReference type="EMBL" id="EAK8896292.1"/>
    </source>
</evidence>
<dbReference type="Proteomes" id="UP000530452">
    <property type="component" value="Unassembled WGS sequence"/>
</dbReference>
<dbReference type="EMBL" id="QXLS01000001">
    <property type="protein sequence ID" value="RKA11124.1"/>
    <property type="molecule type" value="Genomic_DNA"/>
</dbReference>
<evidence type="ECO:0000313" key="47">
    <source>
        <dbReference type="EMBL" id="RKA11124.1"/>
    </source>
</evidence>
<feature type="transmembrane region" description="Helical" evidence="2">
    <location>
        <begin position="135"/>
        <end position="154"/>
    </location>
</feature>
<evidence type="ECO:0000313" key="32">
    <source>
        <dbReference type="EMBL" id="ECB9472491.1"/>
    </source>
</evidence>
<reference evidence="44 78" key="9">
    <citation type="submission" date="2020-06" db="EMBL/GenBank/DDBJ databases">
        <title>Two Listeria outbreaks in Switzerland in 2018 and 2020.</title>
        <authorList>
            <person name="Stevens M.J.A."/>
            <person name="Bloemberg G."/>
            <person name="Nusch-Inderbinnen M."/>
            <person name="Stephan R."/>
        </authorList>
    </citation>
    <scope>NUCLEOTIDE SEQUENCE [LARGE SCALE GENOMIC DNA]</scope>
    <source>
        <strain evidence="44 78">N18-0707</strain>
    </source>
</reference>
<dbReference type="EMBL" id="AALEDS010000014">
    <property type="protein sequence ID" value="ECY6545180.1"/>
    <property type="molecule type" value="Genomic_DNA"/>
</dbReference>
<dbReference type="Proteomes" id="UP000336166">
    <property type="component" value="Unassembled WGS sequence"/>
</dbReference>
<dbReference type="Proteomes" id="UP000841146">
    <property type="component" value="Unassembled WGS sequence"/>
</dbReference>
<feature type="chain" id="PRO_5044052865" evidence="3">
    <location>
        <begin position="29"/>
        <end position="487"/>
    </location>
</feature>
<feature type="domain" description="MucBP" evidence="4">
    <location>
        <begin position="275"/>
        <end position="343"/>
    </location>
</feature>
<dbReference type="EMBL" id="AAAIKW010000001">
    <property type="protein sequence ID" value="EAC4551405.1"/>
    <property type="molecule type" value="Genomic_DNA"/>
</dbReference>
<organism evidence="33 63">
    <name type="scientific">Listeria monocytogenes</name>
    <dbReference type="NCBI Taxonomy" id="1639"/>
    <lineage>
        <taxon>Bacteria</taxon>
        <taxon>Bacillati</taxon>
        <taxon>Bacillota</taxon>
        <taxon>Bacilli</taxon>
        <taxon>Bacillales</taxon>
        <taxon>Listeriaceae</taxon>
        <taxon>Listeria</taxon>
    </lineage>
</organism>
<evidence type="ECO:0000313" key="14">
    <source>
        <dbReference type="EMBL" id="EAE2354672.1"/>
    </source>
</evidence>
<dbReference type="Proteomes" id="UP000339309">
    <property type="component" value="Unassembled WGS sequence"/>
</dbReference>
<evidence type="ECO:0000313" key="13">
    <source>
        <dbReference type="EMBL" id="EAD5787710.1"/>
    </source>
</evidence>
<name>A0A0B8R2M0_LISMN</name>
<dbReference type="EMBL" id="AABDGJ010000004">
    <property type="protein sequence ID" value="EAG6990451.1"/>
    <property type="molecule type" value="Genomic_DNA"/>
</dbReference>
<dbReference type="Proteomes" id="UP000467347">
    <property type="component" value="Unassembled WGS sequence"/>
</dbReference>
<dbReference type="EMBL" id="AAHZFN010000002">
    <property type="protein sequence ID" value="ECB9472491.1"/>
    <property type="molecule type" value="Genomic_DNA"/>
</dbReference>
<evidence type="ECO:0000313" key="18">
    <source>
        <dbReference type="EMBL" id="EAG2086182.1"/>
    </source>
</evidence>
<evidence type="ECO:0000313" key="41">
    <source>
        <dbReference type="EMBL" id="HAC0274255.1"/>
    </source>
</evidence>
<dbReference type="EMBL" id="JACAVN010000001">
    <property type="protein sequence ID" value="NYA00679.1"/>
    <property type="molecule type" value="Genomic_DNA"/>
</dbReference>
<evidence type="ECO:0000313" key="59">
    <source>
        <dbReference type="Proteomes" id="UP000365297"/>
    </source>
</evidence>
<evidence type="ECO:0000256" key="3">
    <source>
        <dbReference type="SAM" id="SignalP"/>
    </source>
</evidence>
<dbReference type="Proteomes" id="UP000365297">
    <property type="component" value="Unassembled WGS sequence"/>
</dbReference>
<reference evidence="50 52" key="4">
    <citation type="submission" date="2018-06" db="EMBL/GenBank/DDBJ databases">
        <authorList>
            <consortium name="PulseNet: The National Subtyping Network for Foodborne Disease Surveillance"/>
            <person name="Tarr C.L."/>
            <person name="Trees E."/>
            <person name="Katz L.S."/>
            <person name="Carleton-Romer H.A."/>
            <person name="Stroika S."/>
            <person name="Kucerova Z."/>
            <person name="Roache K.F."/>
            <person name="Sabol A.L."/>
            <person name="Besser J."/>
            <person name="Gerner-Smidt P."/>
        </authorList>
    </citation>
    <scope>NUCLEOTIDE SEQUENCE [LARGE SCALE GENOMIC DNA]</scope>
    <source>
        <strain evidence="5 52">2015L-6227</strain>
        <strain evidence="14 50">PNUSAL000134</strain>
        <strain evidence="9 56">PNUSAL000910</strain>
        <strain evidence="16 57">PNUSAL002180</strain>
        <strain evidence="17 69">PNUSAL002298</strain>
        <strain evidence="30 55">PNUSAL004402</strain>
    </source>
</reference>
<evidence type="ECO:0000313" key="73">
    <source>
        <dbReference type="Proteomes" id="UP000527632"/>
    </source>
</evidence>
<keyword evidence="2" id="KW-0472">Membrane</keyword>
<evidence type="ECO:0000313" key="75">
    <source>
        <dbReference type="Proteomes" id="UP000530452"/>
    </source>
</evidence>
<feature type="signal peptide" evidence="3">
    <location>
        <begin position="1"/>
        <end position="28"/>
    </location>
</feature>
<comment type="caution">
    <text evidence="33">The sequence shown here is derived from an EMBL/GenBank/DDBJ whole genome shotgun (WGS) entry which is preliminary data.</text>
</comment>
<dbReference type="Gene3D" id="3.10.20.320">
    <property type="entry name" value="Putative peptidoglycan bound protein (lpxtg motif)"/>
    <property type="match status" value="2"/>
</dbReference>
<keyword evidence="1" id="KW-0677">Repeat</keyword>
<evidence type="ECO:0000313" key="26">
    <source>
        <dbReference type="EMBL" id="EAG9518713.1"/>
    </source>
</evidence>
<evidence type="ECO:0000313" key="57">
    <source>
        <dbReference type="Proteomes" id="UP000358545"/>
    </source>
</evidence>
<feature type="domain" description="MucBP" evidence="4">
    <location>
        <begin position="208"/>
        <end position="269"/>
    </location>
</feature>
<dbReference type="EMBL" id="AANCRK010000001">
    <property type="protein sequence ID" value="EDN7713599.1"/>
    <property type="molecule type" value="Genomic_DNA"/>
</dbReference>
<evidence type="ECO:0000313" key="76">
    <source>
        <dbReference type="Proteomes" id="UP000533021"/>
    </source>
</evidence>
<evidence type="ECO:0000313" key="9">
    <source>
        <dbReference type="EMBL" id="EAC9040413.1"/>
    </source>
</evidence>
<evidence type="ECO:0000313" key="6">
    <source>
        <dbReference type="EMBL" id="EAC5551031.1"/>
    </source>
</evidence>
<dbReference type="AlphaFoldDB" id="A0A0B8R2M0"/>